<reference evidence="2" key="1">
    <citation type="submission" date="2023-04" db="EMBL/GenBank/DDBJ databases">
        <title>Phytophthora fragariaefolia NBRC 109709.</title>
        <authorList>
            <person name="Ichikawa N."/>
            <person name="Sato H."/>
            <person name="Tonouchi N."/>
        </authorList>
    </citation>
    <scope>NUCLEOTIDE SEQUENCE</scope>
    <source>
        <strain evidence="2">NBRC 109709</strain>
    </source>
</reference>
<comment type="caution">
    <text evidence="2">The sequence shown here is derived from an EMBL/GenBank/DDBJ whole genome shotgun (WGS) entry which is preliminary data.</text>
</comment>
<organism evidence="2 3">
    <name type="scientific">Phytophthora fragariaefolia</name>
    <dbReference type="NCBI Taxonomy" id="1490495"/>
    <lineage>
        <taxon>Eukaryota</taxon>
        <taxon>Sar</taxon>
        <taxon>Stramenopiles</taxon>
        <taxon>Oomycota</taxon>
        <taxon>Peronosporomycetes</taxon>
        <taxon>Peronosporales</taxon>
        <taxon>Peronosporaceae</taxon>
        <taxon>Phytophthora</taxon>
    </lineage>
</organism>
<proteinExistence type="predicted"/>
<feature type="region of interest" description="Disordered" evidence="1">
    <location>
        <begin position="146"/>
        <end position="179"/>
    </location>
</feature>
<protein>
    <submittedName>
        <fullName evidence="2">Unnamed protein product</fullName>
    </submittedName>
</protein>
<sequence>MDIQRAIVGEYTGRELRLTNTGLLQQSAGVVYEIRHVFNLNLTNKMPQGSASRVCAEGRLEIEPPNVASVATPRNNAGTATAASAAVAVSTTTDAVDLAVSATSKRKHPDDPPEGTVQATIQEKNNAPTTASYYITISGTPCIRTSPTPMYRGSGDILSNEYENEPDPRSGSDDQQFTGRSSEFPLCISQWGQRRREAATDLVCHTPLTAWMLLKLRLPR</sequence>
<evidence type="ECO:0000313" key="2">
    <source>
        <dbReference type="EMBL" id="GMF25266.1"/>
    </source>
</evidence>
<name>A0A9W6U3E2_9STRA</name>
<gene>
    <name evidence="2" type="ORF">Pfra01_000448600</name>
</gene>
<evidence type="ECO:0000313" key="3">
    <source>
        <dbReference type="Proteomes" id="UP001165121"/>
    </source>
</evidence>
<accession>A0A9W6U3E2</accession>
<dbReference type="EMBL" id="BSXT01000351">
    <property type="protein sequence ID" value="GMF25266.1"/>
    <property type="molecule type" value="Genomic_DNA"/>
</dbReference>
<keyword evidence="3" id="KW-1185">Reference proteome</keyword>
<dbReference type="AlphaFoldDB" id="A0A9W6U3E2"/>
<dbReference type="Proteomes" id="UP001165121">
    <property type="component" value="Unassembled WGS sequence"/>
</dbReference>
<evidence type="ECO:0000256" key="1">
    <source>
        <dbReference type="SAM" id="MobiDB-lite"/>
    </source>
</evidence>